<dbReference type="RefSeq" id="YP_001039838.1">
    <property type="nucleotide sequence ID" value="NC_009016.1"/>
</dbReference>
<organism evidence="1 2">
    <name type="scientific">Vibrio phage VP882</name>
    <dbReference type="NCBI Taxonomy" id="2913982"/>
    <lineage>
        <taxon>Viruses</taxon>
        <taxon>Duplodnaviria</taxon>
        <taxon>Heunggongvirae</taxon>
        <taxon>Uroviricota</taxon>
        <taxon>Caudoviricetes</taxon>
        <taxon>Hapunavirus</taxon>
        <taxon>Hapunavirus VP882</taxon>
    </lineage>
</organism>
<dbReference type="Proteomes" id="UP000008090">
    <property type="component" value="Segment"/>
</dbReference>
<keyword evidence="2" id="KW-1185">Reference proteome</keyword>
<evidence type="ECO:0000313" key="1">
    <source>
        <dbReference type="EMBL" id="ABM73394.1"/>
    </source>
</evidence>
<reference evidence="1 2" key="1">
    <citation type="journal article" date="2009" name="Appl. Environ. Microbiol.">
        <title>Characterization of a new plasmid-like prophage in a pandemic Vibrio parahaemolyticus O3:K6 strain.</title>
        <authorList>
            <person name="Lan S.F."/>
            <person name="Huang C.H."/>
            <person name="Chang C.H."/>
            <person name="Liao W.C."/>
            <person name="Lin I.H."/>
            <person name="Jian W.N."/>
            <person name="Wu Y.G."/>
            <person name="Chen S.Y."/>
            <person name="Wong H.C."/>
        </authorList>
    </citation>
    <scope>NUCLEOTIDE SEQUENCE [LARGE SCALE GENOMIC DNA]</scope>
</reference>
<proteinExistence type="predicted"/>
<accession>A2I2Y0</accession>
<dbReference type="KEGG" id="vg:5076262"/>
<dbReference type="GeneID" id="5076262"/>
<evidence type="ECO:0000313" key="2">
    <source>
        <dbReference type="Proteomes" id="UP000008090"/>
    </source>
</evidence>
<name>A2I2Y0_9CAUD</name>
<sequence length="51" mass="5796">MKKTYKVLTAFKWRGHWRDPGEQLQLLDCEAATLTRTGKIELVTSSSKKGS</sequence>
<dbReference type="EMBL" id="EF057797">
    <property type="protein sequence ID" value="ABM73394.1"/>
    <property type="molecule type" value="Genomic_DNA"/>
</dbReference>
<protein>
    <submittedName>
        <fullName evidence="1">Uncharacterized protein</fullName>
    </submittedName>
</protein>